<dbReference type="EMBL" id="NKXS01001452">
    <property type="protein sequence ID" value="PIN18488.1"/>
    <property type="molecule type" value="Genomic_DNA"/>
</dbReference>
<sequence>MEFKPTNPPAYVLSPIWKLSPKHDRSNLLDSYELQEVTKQLNRAIRASNGRLTPRSSYLRSPFYSHRLDQIYKENAKTSKKISSLKRNNGAGESTTGEKGTRGFVLRLWKKVKQGVIRGNKFHS</sequence>
<feature type="region of interest" description="Disordered" evidence="1">
    <location>
        <begin position="79"/>
        <end position="99"/>
    </location>
</feature>
<dbReference type="OrthoDB" id="1305044at2759"/>
<keyword evidence="3" id="KW-1185">Reference proteome</keyword>
<organism evidence="2 3">
    <name type="scientific">Handroanthus impetiginosus</name>
    <dbReference type="NCBI Taxonomy" id="429701"/>
    <lineage>
        <taxon>Eukaryota</taxon>
        <taxon>Viridiplantae</taxon>
        <taxon>Streptophyta</taxon>
        <taxon>Embryophyta</taxon>
        <taxon>Tracheophyta</taxon>
        <taxon>Spermatophyta</taxon>
        <taxon>Magnoliopsida</taxon>
        <taxon>eudicotyledons</taxon>
        <taxon>Gunneridae</taxon>
        <taxon>Pentapetalae</taxon>
        <taxon>asterids</taxon>
        <taxon>lamiids</taxon>
        <taxon>Lamiales</taxon>
        <taxon>Bignoniaceae</taxon>
        <taxon>Crescentiina</taxon>
        <taxon>Tabebuia alliance</taxon>
        <taxon>Handroanthus</taxon>
    </lineage>
</organism>
<proteinExistence type="predicted"/>
<gene>
    <name evidence="2" type="ORF">CDL12_08831</name>
</gene>
<name>A0A2G9HLS9_9LAMI</name>
<reference evidence="3" key="1">
    <citation type="journal article" date="2018" name="Gigascience">
        <title>Genome assembly of the Pink Ipe (Handroanthus impetiginosus, Bignoniaceae), a highly valued, ecologically keystone Neotropical timber forest tree.</title>
        <authorList>
            <person name="Silva-Junior O.B."/>
            <person name="Grattapaglia D."/>
            <person name="Novaes E."/>
            <person name="Collevatti R.G."/>
        </authorList>
    </citation>
    <scope>NUCLEOTIDE SEQUENCE [LARGE SCALE GENOMIC DNA]</scope>
    <source>
        <strain evidence="3">cv. UFG-1</strain>
    </source>
</reference>
<evidence type="ECO:0000256" key="1">
    <source>
        <dbReference type="SAM" id="MobiDB-lite"/>
    </source>
</evidence>
<dbReference type="Proteomes" id="UP000231279">
    <property type="component" value="Unassembled WGS sequence"/>
</dbReference>
<feature type="compositionally biased region" description="Polar residues" evidence="1">
    <location>
        <begin position="85"/>
        <end position="98"/>
    </location>
</feature>
<evidence type="ECO:0000313" key="2">
    <source>
        <dbReference type="EMBL" id="PIN18488.1"/>
    </source>
</evidence>
<dbReference type="AlphaFoldDB" id="A0A2G9HLS9"/>
<evidence type="ECO:0000313" key="3">
    <source>
        <dbReference type="Proteomes" id="UP000231279"/>
    </source>
</evidence>
<comment type="caution">
    <text evidence="2">The sequence shown here is derived from an EMBL/GenBank/DDBJ whole genome shotgun (WGS) entry which is preliminary data.</text>
</comment>
<protein>
    <submittedName>
        <fullName evidence="2">Uncharacterized protein</fullName>
    </submittedName>
</protein>
<accession>A0A2G9HLS9</accession>